<evidence type="ECO:0000313" key="8">
    <source>
        <dbReference type="EMBL" id="MCJ8236916.1"/>
    </source>
</evidence>
<feature type="transmembrane region" description="Helical" evidence="7">
    <location>
        <begin position="206"/>
        <end position="225"/>
    </location>
</feature>
<evidence type="ECO:0000313" key="9">
    <source>
        <dbReference type="Proteomes" id="UP001522662"/>
    </source>
</evidence>
<evidence type="ECO:0000256" key="4">
    <source>
        <dbReference type="ARBA" id="ARBA00022989"/>
    </source>
</evidence>
<evidence type="ECO:0000256" key="1">
    <source>
        <dbReference type="ARBA" id="ARBA00004651"/>
    </source>
</evidence>
<feature type="transmembrane region" description="Helical" evidence="7">
    <location>
        <begin position="122"/>
        <end position="143"/>
    </location>
</feature>
<keyword evidence="5 7" id="KW-0472">Membrane</keyword>
<keyword evidence="9" id="KW-1185">Reference proteome</keyword>
<keyword evidence="2" id="KW-1003">Cell membrane</keyword>
<gene>
    <name evidence="8" type="ORF">MKJ03_01125</name>
</gene>
<dbReference type="PANTHER" id="PTHR30213:SF0">
    <property type="entry name" value="UPF0761 MEMBRANE PROTEIN YIHY"/>
    <property type="match status" value="1"/>
</dbReference>
<dbReference type="EMBL" id="JALAYX010000001">
    <property type="protein sequence ID" value="MCJ8236916.1"/>
    <property type="molecule type" value="Genomic_DNA"/>
</dbReference>
<organism evidence="8 9">
    <name type="scientific">Peteryoungia algae</name>
    <dbReference type="NCBI Taxonomy" id="2919917"/>
    <lineage>
        <taxon>Bacteria</taxon>
        <taxon>Pseudomonadati</taxon>
        <taxon>Pseudomonadota</taxon>
        <taxon>Alphaproteobacteria</taxon>
        <taxon>Hyphomicrobiales</taxon>
        <taxon>Rhizobiaceae</taxon>
        <taxon>Peteryoungia</taxon>
    </lineage>
</organism>
<dbReference type="NCBIfam" id="TIGR00765">
    <property type="entry name" value="yihY_not_rbn"/>
    <property type="match status" value="1"/>
</dbReference>
<name>A0ABT0CUS9_9HYPH</name>
<feature type="transmembrane region" description="Helical" evidence="7">
    <location>
        <begin position="51"/>
        <end position="80"/>
    </location>
</feature>
<comment type="caution">
    <text evidence="8">The sequence shown here is derived from an EMBL/GenBank/DDBJ whole genome shotgun (WGS) entry which is preliminary data.</text>
</comment>
<proteinExistence type="predicted"/>
<evidence type="ECO:0000256" key="7">
    <source>
        <dbReference type="SAM" id="Phobius"/>
    </source>
</evidence>
<dbReference type="PIRSF" id="PIRSF035875">
    <property type="entry name" value="RNase_BN"/>
    <property type="match status" value="1"/>
</dbReference>
<geneLocation type="plasmid" evidence="8">
    <name>unnamed</name>
</geneLocation>
<feature type="transmembrane region" description="Helical" evidence="7">
    <location>
        <begin position="271"/>
        <end position="293"/>
    </location>
</feature>
<evidence type="ECO:0000256" key="3">
    <source>
        <dbReference type="ARBA" id="ARBA00022692"/>
    </source>
</evidence>
<evidence type="ECO:0000256" key="2">
    <source>
        <dbReference type="ARBA" id="ARBA00022475"/>
    </source>
</evidence>
<dbReference type="RefSeq" id="WP_245134176.1">
    <property type="nucleotide sequence ID" value="NZ_CP128477.1"/>
</dbReference>
<keyword evidence="3 7" id="KW-0812">Transmembrane</keyword>
<accession>A0ABT0CUS9</accession>
<feature type="transmembrane region" description="Helical" evidence="7">
    <location>
        <begin position="163"/>
        <end position="194"/>
    </location>
</feature>
<dbReference type="InterPro" id="IPR017039">
    <property type="entry name" value="Virul_fac_BrkB"/>
</dbReference>
<feature type="transmembrane region" description="Helical" evidence="7">
    <location>
        <begin position="237"/>
        <end position="259"/>
    </location>
</feature>
<evidence type="ECO:0000256" key="5">
    <source>
        <dbReference type="ARBA" id="ARBA00023136"/>
    </source>
</evidence>
<keyword evidence="8" id="KW-0614">Plasmid</keyword>
<dbReference type="Proteomes" id="UP001522662">
    <property type="component" value="Unassembled WGS sequence"/>
</dbReference>
<sequence length="330" mass="35805">MPPVTPSSPHVATTPVADERGRHAQSPETIPLRGLWDVSLRLMARLTSDRVMLAAAGVSFYMMLSLFPGLAALVSLYGLIADPTTIAGRLDFLSELLPADGVAMILDQLQSLADENDSTLSIGFLAGLGVSLFSARNGMVALFEAMNIAYKETEKRGFIHTTFLAIAFTLGAMAILAVIVTVLAILPMIISVVLISERAEMLVGLIRWPILMSVVWLGTVMVYRYGPSRENAKLRWLTWGTLLSSLAWLVMSIGFSFYLENFADFNATYGTLGTFIGLMFWTWLSVVILIVGAMMNAELEHQTAEDTTTGPTQPMGLRGAHVADTLGPSQ</sequence>
<keyword evidence="4 7" id="KW-1133">Transmembrane helix</keyword>
<protein>
    <submittedName>
        <fullName evidence="8">YihY/virulence factor BrkB family protein</fullName>
    </submittedName>
</protein>
<reference evidence="8 9" key="1">
    <citation type="submission" date="2022-03" db="EMBL/GenBank/DDBJ databases">
        <title>Rhizobium SSM4.3 sp. nov., isolated from Sediment (Gouqi Island).</title>
        <authorList>
            <person name="Chen G."/>
        </authorList>
    </citation>
    <scope>NUCLEOTIDE SEQUENCE [LARGE SCALE GENOMIC DNA]</scope>
    <source>
        <strain evidence="8 9">SSM4.3</strain>
        <plasmid evidence="8">unnamed</plasmid>
    </source>
</reference>
<dbReference type="Pfam" id="PF03631">
    <property type="entry name" value="Virul_fac_BrkB"/>
    <property type="match status" value="1"/>
</dbReference>
<evidence type="ECO:0000256" key="6">
    <source>
        <dbReference type="SAM" id="MobiDB-lite"/>
    </source>
</evidence>
<feature type="region of interest" description="Disordered" evidence="6">
    <location>
        <begin position="1"/>
        <end position="25"/>
    </location>
</feature>
<dbReference type="PANTHER" id="PTHR30213">
    <property type="entry name" value="INNER MEMBRANE PROTEIN YHJD"/>
    <property type="match status" value="1"/>
</dbReference>
<comment type="subcellular location">
    <subcellularLocation>
        <location evidence="1">Cell membrane</location>
        <topology evidence="1">Multi-pass membrane protein</topology>
    </subcellularLocation>
</comment>